<protein>
    <submittedName>
        <fullName evidence="1">L-asparaginase II family protein</fullName>
    </submittedName>
</protein>
<evidence type="ECO:0000313" key="1">
    <source>
        <dbReference type="EMBL" id="KUK46325.1"/>
    </source>
</evidence>
<dbReference type="PANTHER" id="PTHR42110:SF1">
    <property type="entry name" value="L-ASPARAGINASE, PUTATIVE (AFU_ORTHOLOGUE AFUA_3G11890)-RELATED"/>
    <property type="match status" value="1"/>
</dbReference>
<dbReference type="InterPro" id="IPR010349">
    <property type="entry name" value="Asparaginase_II"/>
</dbReference>
<comment type="caution">
    <text evidence="1">The sequence shown here is derived from an EMBL/GenBank/DDBJ whole genome shotgun (WGS) entry which is preliminary data.</text>
</comment>
<organism evidence="1 2">
    <name type="scientific">Anaerolinea thermophila</name>
    <dbReference type="NCBI Taxonomy" id="167964"/>
    <lineage>
        <taxon>Bacteria</taxon>
        <taxon>Bacillati</taxon>
        <taxon>Chloroflexota</taxon>
        <taxon>Anaerolineae</taxon>
        <taxon>Anaerolineales</taxon>
        <taxon>Anaerolineaceae</taxon>
        <taxon>Anaerolinea</taxon>
    </lineage>
</organism>
<dbReference type="AlphaFoldDB" id="A0A101FXP1"/>
<accession>A0A101FXP1</accession>
<gene>
    <name evidence="1" type="ORF">XD73_0800</name>
</gene>
<dbReference type="Proteomes" id="UP000064249">
    <property type="component" value="Unassembled WGS sequence"/>
</dbReference>
<dbReference type="PATRIC" id="fig|167964.4.peg.453"/>
<dbReference type="EMBL" id="LGFU01000039">
    <property type="protein sequence ID" value="KUK46325.1"/>
    <property type="molecule type" value="Genomic_DNA"/>
</dbReference>
<reference evidence="1 2" key="1">
    <citation type="journal article" date="2015" name="MBio">
        <title>Genome-Resolved Metagenomic Analysis Reveals Roles for Candidate Phyla and Other Microbial Community Members in Biogeochemical Transformations in Oil Reservoirs.</title>
        <authorList>
            <person name="Hu P."/>
            <person name="Tom L."/>
            <person name="Singh A."/>
            <person name="Thomas B.C."/>
            <person name="Baker B.J."/>
            <person name="Piceno Y.M."/>
            <person name="Andersen G.L."/>
            <person name="Banfield J.F."/>
        </authorList>
    </citation>
    <scope>NUCLEOTIDE SEQUENCE [LARGE SCALE GENOMIC DNA]</scope>
    <source>
        <strain evidence="1">46_16</strain>
    </source>
</reference>
<dbReference type="Pfam" id="PF06089">
    <property type="entry name" value="Asparaginase_II"/>
    <property type="match status" value="1"/>
</dbReference>
<dbReference type="PANTHER" id="PTHR42110">
    <property type="entry name" value="L-ASPARAGINASE, PUTATIVE (AFU_ORTHOLOGUE AFUA_3G11890)-RELATED"/>
    <property type="match status" value="1"/>
</dbReference>
<name>A0A101FXP1_9CHLR</name>
<sequence>MKPSDCEALVEVTRGSTVESIHFGAFIVVDSDGKVLASRGAPDLLTYPRSSMKPFQLMPFVESGGIERFGFTGQEIAIMCASHTGTDLHVSVLEGMHKKIGISEKDLLCGVHWPSDAKTRQAMQAAGKTPTPFRHNCSGKHTGMLAYAQMEGFDKKSYLDPAHPVQVCIRETLAEMLGMSPEDLPLGIDGCSAPVYGIPLQNMAKAAALLADPKDLSESRKKVCNTITSAMMSHPVMVAGPGKFDTDLMTTAAGKVFSKGGAEGYQIIGVKPDILKPGSPGLGIAIKIADGDAQGRARAFISLLLLKALGVLSDQDLEALAFKEKALVKNWRGLEVGKLQPAFQIDELGI</sequence>
<evidence type="ECO:0000313" key="2">
    <source>
        <dbReference type="Proteomes" id="UP000064249"/>
    </source>
</evidence>
<proteinExistence type="predicted"/>